<comment type="caution">
    <text evidence="3">The sequence shown here is derived from an EMBL/GenBank/DDBJ whole genome shotgun (WGS) entry which is preliminary data.</text>
</comment>
<feature type="compositionally biased region" description="Polar residues" evidence="1">
    <location>
        <begin position="421"/>
        <end position="435"/>
    </location>
</feature>
<accession>A0A8S1QNZ6</accession>
<gene>
    <name evidence="3" type="ORF">PSON_ATCC_30995.1.T1100107</name>
</gene>
<dbReference type="Proteomes" id="UP000692954">
    <property type="component" value="Unassembled WGS sequence"/>
</dbReference>
<dbReference type="AlphaFoldDB" id="A0A8S1QNZ6"/>
<organism evidence="3 4">
    <name type="scientific">Paramecium sonneborni</name>
    <dbReference type="NCBI Taxonomy" id="65129"/>
    <lineage>
        <taxon>Eukaryota</taxon>
        <taxon>Sar</taxon>
        <taxon>Alveolata</taxon>
        <taxon>Ciliophora</taxon>
        <taxon>Intramacronucleata</taxon>
        <taxon>Oligohymenophorea</taxon>
        <taxon>Peniculida</taxon>
        <taxon>Parameciidae</taxon>
        <taxon>Paramecium</taxon>
    </lineage>
</organism>
<dbReference type="Pfam" id="PF00168">
    <property type="entry name" value="C2"/>
    <property type="match status" value="1"/>
</dbReference>
<feature type="compositionally biased region" description="Pro residues" evidence="1">
    <location>
        <begin position="225"/>
        <end position="312"/>
    </location>
</feature>
<protein>
    <recommendedName>
        <fullName evidence="2">C2 domain-containing protein</fullName>
    </recommendedName>
</protein>
<proteinExistence type="predicted"/>
<reference evidence="3" key="1">
    <citation type="submission" date="2021-01" db="EMBL/GenBank/DDBJ databases">
        <authorList>
            <consortium name="Genoscope - CEA"/>
            <person name="William W."/>
        </authorList>
    </citation>
    <scope>NUCLEOTIDE SEQUENCE</scope>
</reference>
<name>A0A8S1QNZ6_9CILI</name>
<dbReference type="PANTHER" id="PTHR47052:SF3">
    <property type="entry name" value="INGRESSION PROTEIN 1"/>
    <property type="match status" value="1"/>
</dbReference>
<feature type="compositionally biased region" description="Low complexity" evidence="1">
    <location>
        <begin position="212"/>
        <end position="224"/>
    </location>
</feature>
<evidence type="ECO:0000313" key="3">
    <source>
        <dbReference type="EMBL" id="CAD8116220.1"/>
    </source>
</evidence>
<dbReference type="InterPro" id="IPR000008">
    <property type="entry name" value="C2_dom"/>
</dbReference>
<feature type="compositionally biased region" description="Low complexity" evidence="1">
    <location>
        <begin position="313"/>
        <end position="377"/>
    </location>
</feature>
<evidence type="ECO:0000313" key="4">
    <source>
        <dbReference type="Proteomes" id="UP000692954"/>
    </source>
</evidence>
<dbReference type="InterPro" id="IPR052981">
    <property type="entry name" value="Ingression_C2_domain"/>
</dbReference>
<feature type="region of interest" description="Disordered" evidence="1">
    <location>
        <begin position="132"/>
        <end position="448"/>
    </location>
</feature>
<feature type="compositionally biased region" description="Pro residues" evidence="1">
    <location>
        <begin position="391"/>
        <end position="406"/>
    </location>
</feature>
<feature type="compositionally biased region" description="Pro residues" evidence="1">
    <location>
        <begin position="170"/>
        <end position="189"/>
    </location>
</feature>
<dbReference type="SMART" id="SM00239">
    <property type="entry name" value="C2"/>
    <property type="match status" value="1"/>
</dbReference>
<feature type="domain" description="C2" evidence="2">
    <location>
        <begin position="1"/>
        <end position="106"/>
    </location>
</feature>
<dbReference type="PANTHER" id="PTHR47052">
    <property type="entry name" value="CONSERVED SERINE PROLINE-RICH PROTEIN (AFU_ORTHOLOGUE AFUA_2G01790)"/>
    <property type="match status" value="1"/>
</dbReference>
<evidence type="ECO:0000259" key="2">
    <source>
        <dbReference type="PROSITE" id="PS50004"/>
    </source>
</evidence>
<evidence type="ECO:0000256" key="1">
    <source>
        <dbReference type="SAM" id="MobiDB-lite"/>
    </source>
</evidence>
<feature type="compositionally biased region" description="Polar residues" evidence="1">
    <location>
        <begin position="132"/>
        <end position="148"/>
    </location>
</feature>
<dbReference type="EMBL" id="CAJJDN010000110">
    <property type="protein sequence ID" value="CAD8116220.1"/>
    <property type="molecule type" value="Genomic_DNA"/>
</dbReference>
<feature type="compositionally biased region" description="Low complexity" evidence="1">
    <location>
        <begin position="157"/>
        <end position="169"/>
    </location>
</feature>
<sequence length="448" mass="50866">MSLVGSGTLMIKPLKAKLTHDTEFLGKMDPYCKVIIGNQTQRTREHTDAGKHPTWNQSLSFRRTNEYLAEIQVWDSDEVSKDDLVGETSIALQKYLVDTPIPAEWINLSYKGKPAGQIYIAFEWFSDSKYQQQPQIPTNPQYYQQNNVIPMKPPGAPYYQQPYNQSIPYQQPPNYPPQQPQYPQSPPYVQPGFQGTLGYPQNPQQGYAPTYPANQQPGYQANPPQGYPPNQPPPNYPPNQPPPNYPPNQPPPNYPPNQPPPNYPPNQPPPNYPQNQPPPNYPQNQPPPNYPQNQPPPNYPANQPPPNQPPPNQQGIPNYAQTIQNNNPHQNQQPYPNNQQTNNYLGAQPQNYPNNQPQYPNNQMPPNQQTQTLPQNQAYPNQPGMNQQPYPNVPPSQQPPPQPNYVPPSQQQPPAFYPGQTLPQNLNYPNQTLPQNFDPYKIPNPMGN</sequence>
<dbReference type="OrthoDB" id="447506at2759"/>
<keyword evidence="4" id="KW-1185">Reference proteome</keyword>
<dbReference type="PROSITE" id="PS50004">
    <property type="entry name" value="C2"/>
    <property type="match status" value="1"/>
</dbReference>